<feature type="compositionally biased region" description="Polar residues" evidence="3">
    <location>
        <begin position="969"/>
        <end position="983"/>
    </location>
</feature>
<feature type="compositionally biased region" description="Low complexity" evidence="3">
    <location>
        <begin position="933"/>
        <end position="967"/>
    </location>
</feature>
<name>A0A835XTA5_9CHLO</name>
<dbReference type="GO" id="GO:0005524">
    <property type="term" value="F:ATP binding"/>
    <property type="evidence" value="ECO:0007669"/>
    <property type="project" value="UniProtKB-KW"/>
</dbReference>
<dbReference type="CDD" id="cd00192">
    <property type="entry name" value="PTKc"/>
    <property type="match status" value="1"/>
</dbReference>
<dbReference type="Gene3D" id="1.10.510.10">
    <property type="entry name" value="Transferase(Phosphotransferase) domain 1"/>
    <property type="match status" value="1"/>
</dbReference>
<dbReference type="InterPro" id="IPR020635">
    <property type="entry name" value="Tyr_kinase_cat_dom"/>
</dbReference>
<dbReference type="PROSITE" id="PS50011">
    <property type="entry name" value="PROTEIN_KINASE_DOM"/>
    <property type="match status" value="1"/>
</dbReference>
<feature type="region of interest" description="Disordered" evidence="3">
    <location>
        <begin position="545"/>
        <end position="569"/>
    </location>
</feature>
<dbReference type="Proteomes" id="UP000612055">
    <property type="component" value="Unassembled WGS sequence"/>
</dbReference>
<proteinExistence type="predicted"/>
<dbReference type="PROSITE" id="PS00109">
    <property type="entry name" value="PROTEIN_KINASE_TYR"/>
    <property type="match status" value="1"/>
</dbReference>
<dbReference type="InterPro" id="IPR008266">
    <property type="entry name" value="Tyr_kinase_AS"/>
</dbReference>
<feature type="compositionally biased region" description="Low complexity" evidence="3">
    <location>
        <begin position="546"/>
        <end position="557"/>
    </location>
</feature>
<dbReference type="SUPFAM" id="SSF56112">
    <property type="entry name" value="Protein kinase-like (PK-like)"/>
    <property type="match status" value="1"/>
</dbReference>
<dbReference type="EMBL" id="JAEHOE010000074">
    <property type="protein sequence ID" value="KAG2489359.1"/>
    <property type="molecule type" value="Genomic_DNA"/>
</dbReference>
<dbReference type="OrthoDB" id="4062651at2759"/>
<protein>
    <recommendedName>
        <fullName evidence="4">Protein kinase domain-containing protein</fullName>
    </recommendedName>
</protein>
<feature type="compositionally biased region" description="Polar residues" evidence="3">
    <location>
        <begin position="80"/>
        <end position="95"/>
    </location>
</feature>
<sequence length="983" mass="100102">MALLRALRGCFAAKPASHSGGARDTLSTEQDAEPALEAQPRSNRASESVAGDGTSRKDQDDSVTSNGEAPSTPAPAAQPEVSQPEASGTQASPSPGGQPKLLDRLQVPFSELTFHALIGRGTFKQVYRGTWNNTQVAIVAMRRGGMVTEARVLQQLGSHPNLVQFYRWSTCPDGRGGANEYIVVELVPFGSLDKVLAQFGPSLRNRSKLMMCEQVCHAMCELASEGVLHRDLAARNILVQGLSPVHVKVADFGLARVAPPSGPEADEGRSAPDEPHLVVPVRWSAPEVLRSGQGWSEKSDVYSYGVTMWEIFSNGAEPYASRSNSEAMRAVLAGDLLPRPKNCPQPVYSLMLDCWRADPQQRPTFKQIADVYRRWRELTLASKHSTSSPGEAPSASAPLGLLPASVSAVAAQQQGQGQGQAARRSGSKAPIEGNGGRPHLAAIPSGEVLCNSEPDMSQQQGNGAGSSAASAVPSGSGGGAGTGAGAGAAGASGRAASAGAGAEARLGAVRSADGSDAGLIVLESSSAGALAQYIKASMQGSMNDWATAGGTAQQQQQPSDAPGSTAPQGLRLRTHASSHAQTLAATERLLASSPSPSPAPLASAAAASTPNGSGSTSSSGGGGEAGDDEDEDAFLAAAESALVNTMVGLTPSTSVQMDQPFGSSSDGMSLGVRVQAGGLLPVGGSEGNMGPRPGGVDDLNRSRGARGGARMGGAGPGYGRTSGMEQALGTMGETCVLSMEVETAIDPMISVSTMSAAINVLTARDMSAGPGPATPSGAGLSLGAGGGPERLLHKRSLALSDYRHALDSAEQALASLQNLYIRQNTGPTEATPGSVLAVGGDAAGLEGSGPVRVVPGQSGGNGGSGGVARGLTEAQDLAKVSPQPYAGQGFARRSNSAAALSGGKLIGMPPLMGSPMGPGGAIPWAASPLGMGQQAQQQHQQHQQLAQQLAQQQQRQEAQHESAAASRPAPTSNPYLTIRSLYQ</sequence>
<dbReference type="AlphaFoldDB" id="A0A835XTA5"/>
<keyword evidence="1" id="KW-0547">Nucleotide-binding</keyword>
<gene>
    <name evidence="5" type="ORF">HYH03_012189</name>
</gene>
<dbReference type="InterPro" id="IPR050198">
    <property type="entry name" value="Non-receptor_tyrosine_kinases"/>
</dbReference>
<dbReference type="PRINTS" id="PR00109">
    <property type="entry name" value="TYRKINASE"/>
</dbReference>
<keyword evidence="2" id="KW-0067">ATP-binding</keyword>
<evidence type="ECO:0000256" key="2">
    <source>
        <dbReference type="ARBA" id="ARBA00022840"/>
    </source>
</evidence>
<feature type="compositionally biased region" description="Gly residues" evidence="3">
    <location>
        <begin position="475"/>
        <end position="490"/>
    </location>
</feature>
<feature type="region of interest" description="Disordered" evidence="3">
    <location>
        <begin position="589"/>
        <end position="629"/>
    </location>
</feature>
<evidence type="ECO:0000256" key="3">
    <source>
        <dbReference type="SAM" id="MobiDB-lite"/>
    </source>
</evidence>
<evidence type="ECO:0000256" key="1">
    <source>
        <dbReference type="ARBA" id="ARBA00022741"/>
    </source>
</evidence>
<dbReference type="InterPro" id="IPR001245">
    <property type="entry name" value="Ser-Thr/Tyr_kinase_cat_dom"/>
</dbReference>
<feature type="compositionally biased region" description="Low complexity" evidence="3">
    <location>
        <begin position="408"/>
        <end position="424"/>
    </location>
</feature>
<evidence type="ECO:0000259" key="4">
    <source>
        <dbReference type="PROSITE" id="PS50011"/>
    </source>
</evidence>
<accession>A0A835XTA5</accession>
<dbReference type="PANTHER" id="PTHR24418">
    <property type="entry name" value="TYROSINE-PROTEIN KINASE"/>
    <property type="match status" value="1"/>
</dbReference>
<comment type="caution">
    <text evidence="5">The sequence shown here is derived from an EMBL/GenBank/DDBJ whole genome shotgun (WGS) entry which is preliminary data.</text>
</comment>
<feature type="region of interest" description="Disordered" evidence="3">
    <location>
        <begin position="408"/>
        <end position="493"/>
    </location>
</feature>
<dbReference type="GO" id="GO:0004713">
    <property type="term" value="F:protein tyrosine kinase activity"/>
    <property type="evidence" value="ECO:0007669"/>
    <property type="project" value="InterPro"/>
</dbReference>
<organism evidence="5 6">
    <name type="scientific">Edaphochlamys debaryana</name>
    <dbReference type="NCBI Taxonomy" id="47281"/>
    <lineage>
        <taxon>Eukaryota</taxon>
        <taxon>Viridiplantae</taxon>
        <taxon>Chlorophyta</taxon>
        <taxon>core chlorophytes</taxon>
        <taxon>Chlorophyceae</taxon>
        <taxon>CS clade</taxon>
        <taxon>Chlamydomonadales</taxon>
        <taxon>Chlamydomonadales incertae sedis</taxon>
        <taxon>Edaphochlamys</taxon>
    </lineage>
</organism>
<dbReference type="InterPro" id="IPR000719">
    <property type="entry name" value="Prot_kinase_dom"/>
</dbReference>
<dbReference type="InterPro" id="IPR011009">
    <property type="entry name" value="Kinase-like_dom_sf"/>
</dbReference>
<evidence type="ECO:0000313" key="6">
    <source>
        <dbReference type="Proteomes" id="UP000612055"/>
    </source>
</evidence>
<evidence type="ECO:0000313" key="5">
    <source>
        <dbReference type="EMBL" id="KAG2489359.1"/>
    </source>
</evidence>
<feature type="compositionally biased region" description="Low complexity" evidence="3">
    <location>
        <begin position="465"/>
        <end position="474"/>
    </location>
</feature>
<keyword evidence="6" id="KW-1185">Reference proteome</keyword>
<reference evidence="5" key="1">
    <citation type="journal article" date="2020" name="bioRxiv">
        <title>Comparative genomics of Chlamydomonas.</title>
        <authorList>
            <person name="Craig R.J."/>
            <person name="Hasan A.R."/>
            <person name="Ness R.W."/>
            <person name="Keightley P.D."/>
        </authorList>
    </citation>
    <scope>NUCLEOTIDE SEQUENCE</scope>
    <source>
        <strain evidence="5">CCAP 11/70</strain>
    </source>
</reference>
<dbReference type="SMART" id="SM00219">
    <property type="entry name" value="TyrKc"/>
    <property type="match status" value="1"/>
</dbReference>
<feature type="region of interest" description="Disordered" evidence="3">
    <location>
        <begin position="10"/>
        <end position="102"/>
    </location>
</feature>
<feature type="domain" description="Protein kinase" evidence="4">
    <location>
        <begin position="112"/>
        <end position="376"/>
    </location>
</feature>
<feature type="compositionally biased region" description="Low complexity" evidence="3">
    <location>
        <begin position="589"/>
        <end position="618"/>
    </location>
</feature>
<dbReference type="Pfam" id="PF07714">
    <property type="entry name" value="PK_Tyr_Ser-Thr"/>
    <property type="match status" value="1"/>
</dbReference>
<feature type="region of interest" description="Disordered" evidence="3">
    <location>
        <begin position="917"/>
        <end position="983"/>
    </location>
</feature>